<accession>A0A399RIU2</accession>
<proteinExistence type="predicted"/>
<protein>
    <submittedName>
        <fullName evidence="1">Uncharacterized protein</fullName>
    </submittedName>
</protein>
<gene>
    <name evidence="1" type="ORF">D1222_09590</name>
</gene>
<sequence>MREAGKDNRGRKIRDGRSLDQAFFGEDICSRFRKCHLRWKMAPATMADANATLPCRYIGLRAKAVALAVFFELSTPTEPDSKVGRRSGSVKDLVDRTRARFPEETNLRWPDTRTEDQVVQFFRRSRQVSAIPEPRARSILDHVARTVAEVLDISASDIRDVLNKDYIRPSEILNALESLRSSGEIERTLGISLASKFSPEFQGPAHSGSGAAAQVLQDLTHDLRTAGPGKRIIGLVAPRFGGKTSLLISLMQAADINPRYSGSQDPRQFFIRAEHSRNLPVFAKDCNHADFHELLTSMLGFLSGDRLPGGEVRLSVNDQLARIRSLSEGHPALYVFGNLDDFGDGSIRLSVRNAGLLRLIDLLVKANEDNIVIYSCQQTLVQHLQDESLLPGATRIIERQLPEQTLEDVLAIGSEAARAILTEELIGSDRKISVSGQTLCLLAVAADFGLEGVKLREGLDAFRTSVRVGRRSEAEQALEWLCWEEMRQSVSPNTVLLWILALTAASDDGLSETSILGFAQVLKSRGHISEIEDPLGALDSFIKDTHGRVIYSVRDQSLEDCEKDTVEKEAFALAGTRFARRYVMDIALSDSLVTFLQDRFPSLFRTVSALISIRARERAQLSKLQIKSIYGTDRSHYRRDVQAYCHLLSSIDATKVTIHAASDDETSSIVEEEVFSIDRSCAPAEVLRYAYFRILRKDIDRSNRMTMVLDDDTTRLQLYLQLFFVGEPFSSRIVAASQLPARIPDYLRKAFSAQDIASVLVSIALSAFFSNRFDIVLRAARLADGLVEAQADKSGLDQLRSQFMRVWCAELDALFLLCRTLETAKISWTPVEERLEALKAECEQISDPKLKRLALQRLRFHEVRLSHYCRDRDSTLRLVEDSLTRAAEINRSTSTSSGALSGRNVRILIKALLGDPLFDWADGISDPDIRRKAVRQAKSLLAHNIARLSRFSGGDRVAVLIDAALIELADANPMAAYDFITQADDSIHYPDLSHSLRLDLLWHKAQIFTALGEGLCEVPYGRLGIDSAGLLDEALLAADQLHELSGENYPFHSALASCAKDKIRRALYPGQSAPDTLAAASSLFQKLGVKTKVGRAHADQGSK</sequence>
<dbReference type="EMBL" id="QWGA01000006">
    <property type="protein sequence ID" value="RIJ29629.1"/>
    <property type="molecule type" value="Genomic_DNA"/>
</dbReference>
<evidence type="ECO:0000313" key="2">
    <source>
        <dbReference type="Proteomes" id="UP000265845"/>
    </source>
</evidence>
<organism evidence="1 2">
    <name type="scientific">Henriciella algicola</name>
    <dbReference type="NCBI Taxonomy" id="1608422"/>
    <lineage>
        <taxon>Bacteria</taxon>
        <taxon>Pseudomonadati</taxon>
        <taxon>Pseudomonadota</taxon>
        <taxon>Alphaproteobacteria</taxon>
        <taxon>Hyphomonadales</taxon>
        <taxon>Hyphomonadaceae</taxon>
        <taxon>Henriciella</taxon>
    </lineage>
</organism>
<dbReference type="AlphaFoldDB" id="A0A399RIU2"/>
<reference evidence="1 2" key="1">
    <citation type="submission" date="2018-08" db="EMBL/GenBank/DDBJ databases">
        <title>Henriciella mobilis sp. nov., isolated from seawater.</title>
        <authorList>
            <person name="Cheng H."/>
            <person name="Wu Y.-H."/>
            <person name="Xu X.-W."/>
            <person name="Guo L.-L."/>
        </authorList>
    </citation>
    <scope>NUCLEOTIDE SEQUENCE [LARGE SCALE GENOMIC DNA]</scope>
    <source>
        <strain evidence="1 2">CCUG67844</strain>
    </source>
</reference>
<name>A0A399RIU2_9PROT</name>
<comment type="caution">
    <text evidence="1">The sequence shown here is derived from an EMBL/GenBank/DDBJ whole genome shotgun (WGS) entry which is preliminary data.</text>
</comment>
<keyword evidence="2" id="KW-1185">Reference proteome</keyword>
<dbReference type="Proteomes" id="UP000265845">
    <property type="component" value="Unassembled WGS sequence"/>
</dbReference>
<evidence type="ECO:0000313" key="1">
    <source>
        <dbReference type="EMBL" id="RIJ29629.1"/>
    </source>
</evidence>